<proteinExistence type="predicted"/>
<reference evidence="1" key="1">
    <citation type="submission" date="2014-09" db="EMBL/GenBank/DDBJ databases">
        <authorList>
            <person name="Magalhaes I.L.F."/>
            <person name="Oliveira U."/>
            <person name="Santos F.R."/>
            <person name="Vidigal T.H.D.A."/>
            <person name="Brescovit A.D."/>
            <person name="Santos A.J."/>
        </authorList>
    </citation>
    <scope>NUCLEOTIDE SEQUENCE</scope>
    <source>
        <tissue evidence="1">Shoot tissue taken approximately 20 cm above the soil surface</tissue>
    </source>
</reference>
<accession>A0A0A9D1R5</accession>
<dbReference type="AlphaFoldDB" id="A0A0A9D1R5"/>
<name>A0A0A9D1R5_ARUDO</name>
<reference evidence="1" key="2">
    <citation type="journal article" date="2015" name="Data Brief">
        <title>Shoot transcriptome of the giant reed, Arundo donax.</title>
        <authorList>
            <person name="Barrero R.A."/>
            <person name="Guerrero F.D."/>
            <person name="Moolhuijzen P."/>
            <person name="Goolsby J.A."/>
            <person name="Tidwell J."/>
            <person name="Bellgard S.E."/>
            <person name="Bellgard M.I."/>
        </authorList>
    </citation>
    <scope>NUCLEOTIDE SEQUENCE</scope>
    <source>
        <tissue evidence="1">Shoot tissue taken approximately 20 cm above the soil surface</tissue>
    </source>
</reference>
<protein>
    <submittedName>
        <fullName evidence="1">Uncharacterized protein</fullName>
    </submittedName>
</protein>
<dbReference type="EMBL" id="GBRH01217287">
    <property type="protein sequence ID" value="JAD80608.1"/>
    <property type="molecule type" value="Transcribed_RNA"/>
</dbReference>
<organism evidence="1">
    <name type="scientific">Arundo donax</name>
    <name type="common">Giant reed</name>
    <name type="synonym">Donax arundinaceus</name>
    <dbReference type="NCBI Taxonomy" id="35708"/>
    <lineage>
        <taxon>Eukaryota</taxon>
        <taxon>Viridiplantae</taxon>
        <taxon>Streptophyta</taxon>
        <taxon>Embryophyta</taxon>
        <taxon>Tracheophyta</taxon>
        <taxon>Spermatophyta</taxon>
        <taxon>Magnoliopsida</taxon>
        <taxon>Liliopsida</taxon>
        <taxon>Poales</taxon>
        <taxon>Poaceae</taxon>
        <taxon>PACMAD clade</taxon>
        <taxon>Arundinoideae</taxon>
        <taxon>Arundineae</taxon>
        <taxon>Arundo</taxon>
    </lineage>
</organism>
<sequence>MYSSGTLDSLFSKDSSSKSISFLNLSKYSSLLASRFLLRLAVLHVYPHTRVRSRSISGARGMTKHLLDLRRKHLLEQLMNFPSVSQISNPWCRKGREPRW</sequence>
<evidence type="ECO:0000313" key="1">
    <source>
        <dbReference type="EMBL" id="JAD80608.1"/>
    </source>
</evidence>